<feature type="coiled-coil region" evidence="1">
    <location>
        <begin position="90"/>
        <end position="169"/>
    </location>
</feature>
<evidence type="ECO:0000256" key="1">
    <source>
        <dbReference type="SAM" id="Coils"/>
    </source>
</evidence>
<protein>
    <submittedName>
        <fullName evidence="2">Uncharacterized protein</fullName>
    </submittedName>
</protein>
<evidence type="ECO:0000313" key="3">
    <source>
        <dbReference type="Proteomes" id="UP000574317"/>
    </source>
</evidence>
<gene>
    <name evidence="2" type="ORF">FNAPI_7047</name>
</gene>
<accession>A0A8H5N551</accession>
<dbReference type="Proteomes" id="UP000574317">
    <property type="component" value="Unassembled WGS sequence"/>
</dbReference>
<sequence length="170" mass="19629">MNPQQTGLKNPGWNWGGKTVSRDEFFHRLGPEGRRDWAEKGQWMADTFGTHAAKSPAGTAYENIQQRGNIKAEKVSNDKSSQDMDNIRKIGRLMERVEVLEAENRALKKKNTEFEDEIRALKKENAKAKDRNLSLMGENIEFQEKNLFLKRKNTEFEDKQAKMAKLLTDD</sequence>
<comment type="caution">
    <text evidence="2">The sequence shown here is derived from an EMBL/GenBank/DDBJ whole genome shotgun (WGS) entry which is preliminary data.</text>
</comment>
<organism evidence="2 3">
    <name type="scientific">Fusarium napiforme</name>
    <dbReference type="NCBI Taxonomy" id="42672"/>
    <lineage>
        <taxon>Eukaryota</taxon>
        <taxon>Fungi</taxon>
        <taxon>Dikarya</taxon>
        <taxon>Ascomycota</taxon>
        <taxon>Pezizomycotina</taxon>
        <taxon>Sordariomycetes</taxon>
        <taxon>Hypocreomycetidae</taxon>
        <taxon>Hypocreales</taxon>
        <taxon>Nectriaceae</taxon>
        <taxon>Fusarium</taxon>
        <taxon>Fusarium fujikuroi species complex</taxon>
    </lineage>
</organism>
<name>A0A8H5N551_9HYPO</name>
<proteinExistence type="predicted"/>
<keyword evidence="3" id="KW-1185">Reference proteome</keyword>
<evidence type="ECO:0000313" key="2">
    <source>
        <dbReference type="EMBL" id="KAF5552459.1"/>
    </source>
</evidence>
<reference evidence="2 3" key="1">
    <citation type="submission" date="2020-05" db="EMBL/GenBank/DDBJ databases">
        <title>Identification and distribution of gene clusters putatively required for synthesis of sphingolipid metabolism inhibitors in phylogenetically diverse species of the filamentous fungus Fusarium.</title>
        <authorList>
            <person name="Kim H.-S."/>
            <person name="Busman M."/>
            <person name="Brown D.W."/>
            <person name="Divon H."/>
            <person name="Uhlig S."/>
            <person name="Proctor R.H."/>
        </authorList>
    </citation>
    <scope>NUCLEOTIDE SEQUENCE [LARGE SCALE GENOMIC DNA]</scope>
    <source>
        <strain evidence="2 3">NRRL 25196</strain>
    </source>
</reference>
<keyword evidence="1" id="KW-0175">Coiled coil</keyword>
<dbReference type="AlphaFoldDB" id="A0A8H5N551"/>
<dbReference type="EMBL" id="JAAOAO010000260">
    <property type="protein sequence ID" value="KAF5552459.1"/>
    <property type="molecule type" value="Genomic_DNA"/>
</dbReference>